<name>A0A285NIZ4_9AQUI</name>
<reference evidence="3" key="1">
    <citation type="submission" date="2017-09" db="EMBL/GenBank/DDBJ databases">
        <authorList>
            <person name="Varghese N."/>
            <person name="Submissions S."/>
        </authorList>
    </citation>
    <scope>NUCLEOTIDE SEQUENCE [LARGE SCALE GENOMIC DNA]</scope>
    <source>
        <strain evidence="3">DSM 15103</strain>
    </source>
</reference>
<dbReference type="NCBIfam" id="TIGR03725">
    <property type="entry name" value="T6A_YeaZ"/>
    <property type="match status" value="1"/>
</dbReference>
<dbReference type="PANTHER" id="PTHR11735:SF11">
    <property type="entry name" value="TRNA THREONYLCARBAMOYLADENOSINE BIOSYNTHESIS PROTEIN TSAB"/>
    <property type="match status" value="1"/>
</dbReference>
<dbReference type="InterPro" id="IPR022496">
    <property type="entry name" value="T6A_TsaB"/>
</dbReference>
<proteinExistence type="predicted"/>
<dbReference type="OrthoDB" id="9784166at2"/>
<dbReference type="Proteomes" id="UP000219036">
    <property type="component" value="Unassembled WGS sequence"/>
</dbReference>
<keyword evidence="3" id="KW-1185">Reference proteome</keyword>
<dbReference type="RefSeq" id="WP_097000697.1">
    <property type="nucleotide sequence ID" value="NZ_OBEI01000007.1"/>
</dbReference>
<dbReference type="AlphaFoldDB" id="A0A285NIZ4"/>
<sequence length="204" mass="22937">MILSIDTFSENLGISLIDGHKLVAKNVYHKVKPFSELLLEKIDSMFNQFGYDPSVLYAVCVNKGPGSYTGLRVGVTVAKTLSYSLNIPIYSFSSLEAMAFKYRHCKKRVVTAINAGKGECYISEFETGISEIKPISDIKLVKISQFKENTYNKETLIIVKNIDISGDNVISLVDELSTEGAFYALKENKREDLFRLEPVYIRPL</sequence>
<dbReference type="Gene3D" id="3.30.420.200">
    <property type="match status" value="1"/>
</dbReference>
<evidence type="ECO:0000313" key="3">
    <source>
        <dbReference type="Proteomes" id="UP000219036"/>
    </source>
</evidence>
<evidence type="ECO:0000313" key="2">
    <source>
        <dbReference type="EMBL" id="SNZ09460.1"/>
    </source>
</evidence>
<accession>A0A285NIZ4</accession>
<dbReference type="Gene3D" id="3.30.420.40">
    <property type="match status" value="1"/>
</dbReference>
<dbReference type="GO" id="GO:0005829">
    <property type="term" value="C:cytosol"/>
    <property type="evidence" value="ECO:0007669"/>
    <property type="project" value="TreeGrafter"/>
</dbReference>
<dbReference type="InterPro" id="IPR043129">
    <property type="entry name" value="ATPase_NBD"/>
</dbReference>
<dbReference type="SUPFAM" id="SSF53067">
    <property type="entry name" value="Actin-like ATPase domain"/>
    <property type="match status" value="1"/>
</dbReference>
<dbReference type="EMBL" id="OBEI01000007">
    <property type="protein sequence ID" value="SNZ09460.1"/>
    <property type="molecule type" value="Genomic_DNA"/>
</dbReference>
<gene>
    <name evidence="2" type="ORF">SAMN06265182_1533</name>
</gene>
<dbReference type="Pfam" id="PF00814">
    <property type="entry name" value="TsaD"/>
    <property type="match status" value="1"/>
</dbReference>
<dbReference type="PANTHER" id="PTHR11735">
    <property type="entry name" value="TRNA N6-ADENOSINE THREONYLCARBAMOYLTRANSFERASE"/>
    <property type="match status" value="1"/>
</dbReference>
<feature type="domain" description="Gcp-like" evidence="1">
    <location>
        <begin position="33"/>
        <end position="152"/>
    </location>
</feature>
<organism evidence="2 3">
    <name type="scientific">Persephonella hydrogeniphila</name>
    <dbReference type="NCBI Taxonomy" id="198703"/>
    <lineage>
        <taxon>Bacteria</taxon>
        <taxon>Pseudomonadati</taxon>
        <taxon>Aquificota</taxon>
        <taxon>Aquificia</taxon>
        <taxon>Aquificales</taxon>
        <taxon>Hydrogenothermaceae</taxon>
        <taxon>Persephonella</taxon>
    </lineage>
</organism>
<evidence type="ECO:0000259" key="1">
    <source>
        <dbReference type="Pfam" id="PF00814"/>
    </source>
</evidence>
<protein>
    <submittedName>
        <fullName evidence="2">tRNA threonylcarbamoyladenosine biosynthesis protein TsaB</fullName>
    </submittedName>
</protein>
<dbReference type="GO" id="GO:0002949">
    <property type="term" value="P:tRNA threonylcarbamoyladenosine modification"/>
    <property type="evidence" value="ECO:0007669"/>
    <property type="project" value="InterPro"/>
</dbReference>
<dbReference type="InterPro" id="IPR000905">
    <property type="entry name" value="Gcp-like_dom"/>
</dbReference>